<proteinExistence type="predicted"/>
<sequence>MQRGTRRGLLILALALMVLMTALVWQIHARRERTDEVVLKLGEPYEQMRQRSRSSLPPRGTGSISMASVIATFCFDDPVYGFTTPAAVFSQMGFDDSENSNVASVQLSPQLKALPLDEAIAIVMDMQGQLRRSGWRAFQYSYWRPIENTPVTRRAIEACKDPMSVWNGGDKYQVTLDVRCFSTQMQPGQERYVVTLELGPQFYKDAAGGEAAH</sequence>
<accession>A0A1A9N3H1</accession>
<evidence type="ECO:0000313" key="2">
    <source>
        <dbReference type="EMBL" id="OAJ56147.1"/>
    </source>
</evidence>
<dbReference type="Proteomes" id="UP000078116">
    <property type="component" value="Unassembled WGS sequence"/>
</dbReference>
<evidence type="ECO:0000313" key="1">
    <source>
        <dbReference type="EMBL" id="OAJ55493.1"/>
    </source>
</evidence>
<name>A0A1A9N3H1_9BURK</name>
<gene>
    <name evidence="2" type="ORF">A6V36_06350</name>
    <name evidence="1" type="ORF">A6V37_32790</name>
</gene>
<reference evidence="3 4" key="1">
    <citation type="submission" date="2016-04" db="EMBL/GenBank/DDBJ databases">
        <title>Reclassification of Paraburkholderia panaciterrae (Farh et al. 2015) Dobritsa &amp; Samadpour 2016 as a later homotypic synonym of Paraburkholderia ginsengiterrae (Farh et al. 2015) Dobritsa &amp; Samadpour 2016.</title>
        <authorList>
            <person name="Dobritsa A.P."/>
            <person name="Kutumbaka K."/>
            <person name="Samadpour M."/>
        </authorList>
    </citation>
    <scope>NUCLEOTIDE SEQUENCE [LARGE SCALE GENOMIC DNA]</scope>
    <source>
        <strain evidence="1 4">DCY85</strain>
        <strain evidence="2 3">DCY85-1</strain>
    </source>
</reference>
<protein>
    <submittedName>
        <fullName evidence="1">Uncharacterized protein</fullName>
    </submittedName>
</protein>
<dbReference type="Proteomes" id="UP000077961">
    <property type="component" value="Unassembled WGS sequence"/>
</dbReference>
<keyword evidence="3" id="KW-1185">Reference proteome</keyword>
<comment type="caution">
    <text evidence="1">The sequence shown here is derived from an EMBL/GenBank/DDBJ whole genome shotgun (WGS) entry which is preliminary data.</text>
</comment>
<dbReference type="OrthoDB" id="6942177at2"/>
<dbReference type="RefSeq" id="WP_064269652.1">
    <property type="nucleotide sequence ID" value="NZ_LXJZ01000187.1"/>
</dbReference>
<dbReference type="STRING" id="1462993.A6V36_06350"/>
<evidence type="ECO:0000313" key="3">
    <source>
        <dbReference type="Proteomes" id="UP000077961"/>
    </source>
</evidence>
<dbReference type="AlphaFoldDB" id="A0A1A9N3H1"/>
<dbReference type="EMBL" id="LXKA01000340">
    <property type="protein sequence ID" value="OAJ55493.1"/>
    <property type="molecule type" value="Genomic_DNA"/>
</dbReference>
<dbReference type="EMBL" id="LXJZ01000187">
    <property type="protein sequence ID" value="OAJ56147.1"/>
    <property type="molecule type" value="Genomic_DNA"/>
</dbReference>
<organism evidence="1 4">
    <name type="scientific">Paraburkholderia ginsengiterrae</name>
    <dbReference type="NCBI Taxonomy" id="1462993"/>
    <lineage>
        <taxon>Bacteria</taxon>
        <taxon>Pseudomonadati</taxon>
        <taxon>Pseudomonadota</taxon>
        <taxon>Betaproteobacteria</taxon>
        <taxon>Burkholderiales</taxon>
        <taxon>Burkholderiaceae</taxon>
        <taxon>Paraburkholderia</taxon>
    </lineage>
</organism>
<evidence type="ECO:0000313" key="4">
    <source>
        <dbReference type="Proteomes" id="UP000078116"/>
    </source>
</evidence>